<protein>
    <submittedName>
        <fullName evidence="6">Uncharacterized LOC114647884</fullName>
    </submittedName>
</protein>
<evidence type="ECO:0000313" key="7">
    <source>
        <dbReference type="Proteomes" id="UP000694620"/>
    </source>
</evidence>
<dbReference type="PROSITE" id="PS51421">
    <property type="entry name" value="RAS"/>
    <property type="match status" value="1"/>
</dbReference>
<organism evidence="6 7">
    <name type="scientific">Erpetoichthys calabaricus</name>
    <name type="common">Rope fish</name>
    <name type="synonym">Calamoichthys calabaricus</name>
    <dbReference type="NCBI Taxonomy" id="27687"/>
    <lineage>
        <taxon>Eukaryota</taxon>
        <taxon>Metazoa</taxon>
        <taxon>Chordata</taxon>
        <taxon>Craniata</taxon>
        <taxon>Vertebrata</taxon>
        <taxon>Euteleostomi</taxon>
        <taxon>Actinopterygii</taxon>
        <taxon>Polypteriformes</taxon>
        <taxon>Polypteridae</taxon>
        <taxon>Erpetoichthys</taxon>
    </lineage>
</organism>
<dbReference type="InterPro" id="IPR027417">
    <property type="entry name" value="P-loop_NTPase"/>
</dbReference>
<dbReference type="Proteomes" id="UP000694620">
    <property type="component" value="Chromosome 3"/>
</dbReference>
<dbReference type="Pfam" id="PF00071">
    <property type="entry name" value="Ras"/>
    <property type="match status" value="1"/>
</dbReference>
<evidence type="ECO:0000256" key="1">
    <source>
        <dbReference type="ARBA" id="ARBA00022741"/>
    </source>
</evidence>
<dbReference type="CDD" id="cd00154">
    <property type="entry name" value="Rab"/>
    <property type="match status" value="1"/>
</dbReference>
<dbReference type="PRINTS" id="PR00449">
    <property type="entry name" value="RASTRNSFRMNG"/>
</dbReference>
<dbReference type="AlphaFoldDB" id="A0A8C4SQ82"/>
<accession>A0A8C4SQ82</accession>
<reference evidence="6" key="1">
    <citation type="submission" date="2021-06" db="EMBL/GenBank/DDBJ databases">
        <authorList>
            <consortium name="Wellcome Sanger Institute Data Sharing"/>
        </authorList>
    </citation>
    <scope>NUCLEOTIDE SEQUENCE [LARGE SCALE GENOMIC DNA]</scope>
</reference>
<sequence length="382" mass="42110">MSGRRTNPGRKLGSTRKLRQNVHNPELAEEEQEPHAKPEKDIPAEANSQGSANVKENAAALNTIQEIFHDCDTEAKGFITRADMQKLAADLPLTSEELEQVFQSLDREGNGFITNEDFSEGLRKFMETPLVMSEGRPKDEEASTHVDPKATVDINVRGFSTSQKRRKVGSSRRQPRAINPEGWLGTLTEETTDGPGIITHGDLQASATIARRLCSGPGAEDKLYNVVFIGESSVGKTSFIKKFCNGVFRLDLCATVGIDSCLRSLTVGGEQFVLQLWDTAGQERYHSITKQIFRKADGIVLMYDVTSSRTYVAVRYWLSCIEEGTNGDLPVLLLGNKTDISEKREVQVQEGGSLAKEYGFQFMECSAASGYNVNESMASLAR</sequence>
<dbReference type="CDD" id="cd00051">
    <property type="entry name" value="EFh"/>
    <property type="match status" value="1"/>
</dbReference>
<dbReference type="InterPro" id="IPR005225">
    <property type="entry name" value="Small_GTP-bd"/>
</dbReference>
<dbReference type="SUPFAM" id="SSF52540">
    <property type="entry name" value="P-loop containing nucleoside triphosphate hydrolases"/>
    <property type="match status" value="1"/>
</dbReference>
<dbReference type="FunFam" id="3.40.50.300:FF:001129">
    <property type="entry name" value="ras-related protein Rab-44 isoform X2"/>
    <property type="match status" value="1"/>
</dbReference>
<dbReference type="SMART" id="SM00173">
    <property type="entry name" value="RAS"/>
    <property type="match status" value="1"/>
</dbReference>
<dbReference type="GO" id="GO:0003924">
    <property type="term" value="F:GTPase activity"/>
    <property type="evidence" value="ECO:0007669"/>
    <property type="project" value="InterPro"/>
</dbReference>
<evidence type="ECO:0000256" key="3">
    <source>
        <dbReference type="ARBA" id="ARBA00023288"/>
    </source>
</evidence>
<evidence type="ECO:0000313" key="6">
    <source>
        <dbReference type="Ensembl" id="ENSECRP00000019897.1"/>
    </source>
</evidence>
<keyword evidence="3" id="KW-0449">Lipoprotein</keyword>
<evidence type="ECO:0000256" key="4">
    <source>
        <dbReference type="SAM" id="MobiDB-lite"/>
    </source>
</evidence>
<evidence type="ECO:0000259" key="5">
    <source>
        <dbReference type="PROSITE" id="PS50222"/>
    </source>
</evidence>
<feature type="domain" description="EF-hand" evidence="5">
    <location>
        <begin position="93"/>
        <end position="128"/>
    </location>
</feature>
<dbReference type="GeneTree" id="ENSGT00940000160379"/>
<dbReference type="GO" id="GO:0005525">
    <property type="term" value="F:GTP binding"/>
    <property type="evidence" value="ECO:0007669"/>
    <property type="project" value="UniProtKB-KW"/>
</dbReference>
<dbReference type="PROSITE" id="PS50222">
    <property type="entry name" value="EF_HAND_2"/>
    <property type="match status" value="1"/>
</dbReference>
<feature type="region of interest" description="Disordered" evidence="4">
    <location>
        <begin position="1"/>
        <end position="50"/>
    </location>
</feature>
<dbReference type="PROSITE" id="PS51419">
    <property type="entry name" value="RAB"/>
    <property type="match status" value="1"/>
</dbReference>
<dbReference type="Gene3D" id="3.40.50.300">
    <property type="entry name" value="P-loop containing nucleotide triphosphate hydrolases"/>
    <property type="match status" value="1"/>
</dbReference>
<dbReference type="Pfam" id="PF13499">
    <property type="entry name" value="EF-hand_7"/>
    <property type="match status" value="1"/>
</dbReference>
<keyword evidence="2" id="KW-0342">GTP-binding</keyword>
<dbReference type="SUPFAM" id="SSF47473">
    <property type="entry name" value="EF-hand"/>
    <property type="match status" value="1"/>
</dbReference>
<keyword evidence="1" id="KW-0547">Nucleotide-binding</keyword>
<dbReference type="Ensembl" id="ENSECRT00000020319.1">
    <property type="protein sequence ID" value="ENSECRP00000019897.1"/>
    <property type="gene ID" value="ENSECRG00000013347.1"/>
</dbReference>
<dbReference type="PANTHER" id="PTHR47977">
    <property type="entry name" value="RAS-RELATED PROTEIN RAB"/>
    <property type="match status" value="1"/>
</dbReference>
<dbReference type="NCBIfam" id="TIGR00231">
    <property type="entry name" value="small_GTP"/>
    <property type="match status" value="1"/>
</dbReference>
<dbReference type="InterPro" id="IPR001806">
    <property type="entry name" value="Small_GTPase"/>
</dbReference>
<evidence type="ECO:0000256" key="2">
    <source>
        <dbReference type="ARBA" id="ARBA00023134"/>
    </source>
</evidence>
<feature type="compositionally biased region" description="Basic and acidic residues" evidence="4">
    <location>
        <begin position="33"/>
        <end position="43"/>
    </location>
</feature>
<dbReference type="InterPro" id="IPR002048">
    <property type="entry name" value="EF_hand_dom"/>
</dbReference>
<dbReference type="SMART" id="SM00175">
    <property type="entry name" value="RAB"/>
    <property type="match status" value="1"/>
</dbReference>
<reference evidence="6" key="3">
    <citation type="submission" date="2025-09" db="UniProtKB">
        <authorList>
            <consortium name="Ensembl"/>
        </authorList>
    </citation>
    <scope>IDENTIFICATION</scope>
</reference>
<dbReference type="Gene3D" id="1.10.238.10">
    <property type="entry name" value="EF-hand"/>
    <property type="match status" value="1"/>
</dbReference>
<dbReference type="GO" id="GO:0005509">
    <property type="term" value="F:calcium ion binding"/>
    <property type="evidence" value="ECO:0007669"/>
    <property type="project" value="InterPro"/>
</dbReference>
<keyword evidence="7" id="KW-1185">Reference proteome</keyword>
<dbReference type="InterPro" id="IPR050227">
    <property type="entry name" value="Rab"/>
</dbReference>
<reference evidence="6" key="2">
    <citation type="submission" date="2025-08" db="UniProtKB">
        <authorList>
            <consortium name="Ensembl"/>
        </authorList>
    </citation>
    <scope>IDENTIFICATION</scope>
</reference>
<dbReference type="SMART" id="SM00174">
    <property type="entry name" value="RHO"/>
    <property type="match status" value="1"/>
</dbReference>
<proteinExistence type="predicted"/>
<dbReference type="SMART" id="SM00054">
    <property type="entry name" value="EFh"/>
    <property type="match status" value="2"/>
</dbReference>
<name>A0A8C4SQ82_ERPCA</name>
<dbReference type="InterPro" id="IPR011992">
    <property type="entry name" value="EF-hand-dom_pair"/>
</dbReference>